<dbReference type="GO" id="GO:0046872">
    <property type="term" value="F:metal ion binding"/>
    <property type="evidence" value="ECO:0007669"/>
    <property type="project" value="UniProtKB-KW"/>
</dbReference>
<dbReference type="GO" id="GO:0010273">
    <property type="term" value="P:detoxification of copper ion"/>
    <property type="evidence" value="ECO:0007669"/>
    <property type="project" value="TreeGrafter"/>
</dbReference>
<evidence type="ECO:0008006" key="6">
    <source>
        <dbReference type="Google" id="ProtNLM"/>
    </source>
</evidence>
<dbReference type="EMBL" id="RWIC01000723">
    <property type="protein sequence ID" value="TKC40655.1"/>
    <property type="molecule type" value="Genomic_DNA"/>
</dbReference>
<sequence length="113" mass="11955">PTPIPWLGCVQGVWPQGEHLQPPVHPLTKGSPDPRPPSWPVARLRACSTSMLMLVALSFLLGGTCTCGDNCKCKTCSCKTCQKSCCPCCPPDCVKCAKGCICKGASDKCSCCH</sequence>
<dbReference type="InterPro" id="IPR000006">
    <property type="entry name" value="Metalthion_vert"/>
</dbReference>
<dbReference type="PROSITE" id="PS00203">
    <property type="entry name" value="METALLOTHIONEIN_VRT"/>
    <property type="match status" value="1"/>
</dbReference>
<keyword evidence="2" id="KW-0479">Metal-binding</keyword>
<evidence type="ECO:0000256" key="1">
    <source>
        <dbReference type="ARBA" id="ARBA00007283"/>
    </source>
</evidence>
<dbReference type="GO" id="GO:0071280">
    <property type="term" value="P:cellular response to copper ion"/>
    <property type="evidence" value="ECO:0007669"/>
    <property type="project" value="TreeGrafter"/>
</dbReference>
<evidence type="ECO:0000256" key="2">
    <source>
        <dbReference type="ARBA" id="ARBA00022723"/>
    </source>
</evidence>
<feature type="non-terminal residue" evidence="4">
    <location>
        <position position="1"/>
    </location>
</feature>
<dbReference type="GO" id="GO:0006882">
    <property type="term" value="P:intracellular zinc ion homeostasis"/>
    <property type="evidence" value="ECO:0007669"/>
    <property type="project" value="TreeGrafter"/>
</dbReference>
<dbReference type="GO" id="GO:0005737">
    <property type="term" value="C:cytoplasm"/>
    <property type="evidence" value="ECO:0007669"/>
    <property type="project" value="TreeGrafter"/>
</dbReference>
<dbReference type="GO" id="GO:0071276">
    <property type="term" value="P:cellular response to cadmium ion"/>
    <property type="evidence" value="ECO:0007669"/>
    <property type="project" value="TreeGrafter"/>
</dbReference>
<protein>
    <recommendedName>
        <fullName evidence="6">Metallothionein</fullName>
    </recommendedName>
</protein>
<comment type="similarity">
    <text evidence="1">Belongs to the metallothionein superfamily. Type 1 family.</text>
</comment>
<dbReference type="PRINTS" id="PR00860">
    <property type="entry name" value="MTVERTEBRATE"/>
</dbReference>
<dbReference type="Gene3D" id="4.10.10.10">
    <property type="entry name" value="Metallothionein Isoform II"/>
    <property type="match status" value="1"/>
</dbReference>
<name>A0A4U1EV96_MONMO</name>
<dbReference type="GO" id="GO:0005634">
    <property type="term" value="C:nucleus"/>
    <property type="evidence" value="ECO:0007669"/>
    <property type="project" value="TreeGrafter"/>
</dbReference>
<evidence type="ECO:0000313" key="5">
    <source>
        <dbReference type="Proteomes" id="UP000308365"/>
    </source>
</evidence>
<dbReference type="Pfam" id="PF00131">
    <property type="entry name" value="Metallothio"/>
    <property type="match status" value="1"/>
</dbReference>
<evidence type="ECO:0000313" key="4">
    <source>
        <dbReference type="EMBL" id="TKC40655.1"/>
    </source>
</evidence>
<gene>
    <name evidence="4" type="ORF">EI555_015565</name>
</gene>
<reference evidence="5" key="1">
    <citation type="journal article" date="2019" name="IScience">
        <title>Narwhal Genome Reveals Long-Term Low Genetic Diversity despite Current Large Abundance Size.</title>
        <authorList>
            <person name="Westbury M.V."/>
            <person name="Petersen B."/>
            <person name="Garde E."/>
            <person name="Heide-Jorgensen M.P."/>
            <person name="Lorenzen E.D."/>
        </authorList>
    </citation>
    <scope>NUCLEOTIDE SEQUENCE [LARGE SCALE GENOMIC DNA]</scope>
</reference>
<dbReference type="InterPro" id="IPR023587">
    <property type="entry name" value="Metalthion_dom_sf_vert"/>
</dbReference>
<comment type="caution">
    <text evidence="4">The sequence shown here is derived from an EMBL/GenBank/DDBJ whole genome shotgun (WGS) entry which is preliminary data.</text>
</comment>
<dbReference type="InterPro" id="IPR017854">
    <property type="entry name" value="Metalthion_dom_sf"/>
</dbReference>
<dbReference type="SUPFAM" id="SSF57868">
    <property type="entry name" value="Metallothionein"/>
    <property type="match status" value="1"/>
</dbReference>
<accession>A0A4U1EV96</accession>
<dbReference type="InterPro" id="IPR018064">
    <property type="entry name" value="Metalthion_vert_metal_BS"/>
</dbReference>
<dbReference type="PANTHER" id="PTHR23299:SF12">
    <property type="entry name" value="METALLOTHIONEIN-4"/>
    <property type="match status" value="1"/>
</dbReference>
<dbReference type="Proteomes" id="UP000308365">
    <property type="component" value="Unassembled WGS sequence"/>
</dbReference>
<dbReference type="GO" id="GO:0071294">
    <property type="term" value="P:cellular response to zinc ion"/>
    <property type="evidence" value="ECO:0007669"/>
    <property type="project" value="TreeGrafter"/>
</dbReference>
<evidence type="ECO:0000256" key="3">
    <source>
        <dbReference type="ARBA" id="ARBA00022851"/>
    </source>
</evidence>
<dbReference type="FunFam" id="4.10.10.10:FF:000001">
    <property type="entry name" value="Metallothionein"/>
    <property type="match status" value="1"/>
</dbReference>
<dbReference type="PANTHER" id="PTHR23299">
    <property type="entry name" value="METALLOTHIONEIN"/>
    <property type="match status" value="1"/>
</dbReference>
<dbReference type="AlphaFoldDB" id="A0A4U1EV96"/>
<keyword evidence="3" id="KW-0480">Metal-thiolate cluster</keyword>
<organism evidence="4 5">
    <name type="scientific">Monodon monoceros</name>
    <name type="common">Narwhal</name>
    <name type="synonym">Ceratodon monodon</name>
    <dbReference type="NCBI Taxonomy" id="40151"/>
    <lineage>
        <taxon>Eukaryota</taxon>
        <taxon>Metazoa</taxon>
        <taxon>Chordata</taxon>
        <taxon>Craniata</taxon>
        <taxon>Vertebrata</taxon>
        <taxon>Euteleostomi</taxon>
        <taxon>Mammalia</taxon>
        <taxon>Eutheria</taxon>
        <taxon>Laurasiatheria</taxon>
        <taxon>Artiodactyla</taxon>
        <taxon>Whippomorpha</taxon>
        <taxon>Cetacea</taxon>
        <taxon>Odontoceti</taxon>
        <taxon>Monodontidae</taxon>
        <taxon>Monodon</taxon>
    </lineage>
</organism>
<proteinExistence type="inferred from homology"/>